<organism evidence="4 5">
    <name type="scientific">Dehalococcoides mccartyi (strain ATCC BAA-2266 / KCTC 15142 / 195)</name>
    <name type="common">Dehalococcoides ethenogenes (strain 195)</name>
    <dbReference type="NCBI Taxonomy" id="243164"/>
    <lineage>
        <taxon>Bacteria</taxon>
        <taxon>Bacillati</taxon>
        <taxon>Chloroflexota</taxon>
        <taxon>Dehalococcoidia</taxon>
        <taxon>Dehalococcoidales</taxon>
        <taxon>Dehalococcoidaceae</taxon>
        <taxon>Dehalococcoides</taxon>
    </lineage>
</organism>
<sequence length="270" mass="30964">MSVQAQNNYLRLMRFSLAFLILGSLTSLFSGSSEVFAIVSACILSLVVFISLILARKRYDITWYLTRAIAESVKTITWRYVMKAKPFNQSDPIARTNFLKDLNKILSQNRSGCCTVDDNEQITQKMIEIRNGTYQERLSIYLEKRVKDQSSWYIKKARYNATKTDQWFYAIIGMQFLAVLSALVRISEPQWNSIPTSVLTTMAASSLSWMQTKRYQELSSSYGLTANEIGIIKSDVPSVVNEVTLCKFVGDAENAFSREHTQWQARRDYN</sequence>
<feature type="transmembrane region" description="Helical" evidence="1">
    <location>
        <begin position="35"/>
        <end position="55"/>
    </location>
</feature>
<dbReference type="InterPro" id="IPR040884">
    <property type="entry name" value="SLATT_1"/>
</dbReference>
<dbReference type="NCBIfam" id="NF033610">
    <property type="entry name" value="SLATT_3"/>
    <property type="match status" value="1"/>
</dbReference>
<dbReference type="KEGG" id="det:DET0167"/>
<feature type="transmembrane region" description="Helical" evidence="1">
    <location>
        <begin position="12"/>
        <end position="29"/>
    </location>
</feature>
<feature type="domain" description="SMODS and SLOG-associating 2TM effector" evidence="3">
    <location>
        <begin position="2"/>
        <end position="137"/>
    </location>
</feature>
<evidence type="ECO:0000313" key="5">
    <source>
        <dbReference type="Proteomes" id="UP000008289"/>
    </source>
</evidence>
<accession>Q3ZA34</accession>
<evidence type="ECO:0000259" key="3">
    <source>
        <dbReference type="Pfam" id="PF18184"/>
    </source>
</evidence>
<dbReference type="HOGENOM" id="CLU_080176_0_0_0"/>
<keyword evidence="1" id="KW-0812">Transmembrane</keyword>
<dbReference type="InterPro" id="IPR041116">
    <property type="entry name" value="SLATT_3"/>
</dbReference>
<dbReference type="eggNOG" id="ENOG502ZXJF">
    <property type="taxonomic scope" value="Bacteria"/>
</dbReference>
<evidence type="ECO:0000256" key="1">
    <source>
        <dbReference type="SAM" id="Phobius"/>
    </source>
</evidence>
<keyword evidence="1" id="KW-1133">Transmembrane helix</keyword>
<protein>
    <recommendedName>
        <fullName evidence="6">DUF4231 domain-containing protein</fullName>
    </recommendedName>
</protein>
<keyword evidence="5" id="KW-1185">Reference proteome</keyword>
<name>Q3ZA34_DEHM1</name>
<dbReference type="EMBL" id="CP000027">
    <property type="protein sequence ID" value="AAW40609.1"/>
    <property type="molecule type" value="Genomic_DNA"/>
</dbReference>
<dbReference type="InParanoid" id="Q3ZA34"/>
<evidence type="ECO:0000313" key="4">
    <source>
        <dbReference type="EMBL" id="AAW40609.1"/>
    </source>
</evidence>
<dbReference type="Pfam" id="PF18181">
    <property type="entry name" value="SLATT_1"/>
    <property type="match status" value="1"/>
</dbReference>
<gene>
    <name evidence="4" type="ordered locus">DET0167</name>
</gene>
<dbReference type="NCBIfam" id="NF033634">
    <property type="entry name" value="SLATT_1"/>
    <property type="match status" value="1"/>
</dbReference>
<dbReference type="Pfam" id="PF18184">
    <property type="entry name" value="SLATT_3"/>
    <property type="match status" value="1"/>
</dbReference>
<keyword evidence="1" id="KW-0472">Membrane</keyword>
<dbReference type="AlphaFoldDB" id="Q3ZA34"/>
<evidence type="ECO:0000259" key="2">
    <source>
        <dbReference type="Pfam" id="PF18181"/>
    </source>
</evidence>
<feature type="transmembrane region" description="Helical" evidence="1">
    <location>
        <begin position="167"/>
        <end position="187"/>
    </location>
</feature>
<evidence type="ECO:0008006" key="6">
    <source>
        <dbReference type="Google" id="ProtNLM"/>
    </source>
</evidence>
<proteinExistence type="predicted"/>
<reference evidence="4 5" key="1">
    <citation type="journal article" date="2005" name="Science">
        <title>Genome sequence of the PCE-dechlorinating bacterium Dehalococcoides ethenogenes.</title>
        <authorList>
            <person name="Seshadri R."/>
            <person name="Adrian L."/>
            <person name="Fouts D.E."/>
            <person name="Eisen J.A."/>
            <person name="Phillippy A.M."/>
            <person name="Methe B.A."/>
            <person name="Ward N.L."/>
            <person name="Nelson W.C."/>
            <person name="Deboy R.T."/>
            <person name="Khouri H.M."/>
            <person name="Kolonay J.F."/>
            <person name="Dodson R.J."/>
            <person name="Daugherty S.C."/>
            <person name="Brinkac L.M."/>
            <person name="Sullivan S.A."/>
            <person name="Madupu R."/>
            <person name="Nelson K.E."/>
            <person name="Kang K.H."/>
            <person name="Impraim M."/>
            <person name="Tran K."/>
            <person name="Robinson J.M."/>
            <person name="Forberger H.A."/>
            <person name="Fraser C.M."/>
            <person name="Zinder S.H."/>
            <person name="Heidelberg J.F."/>
        </authorList>
    </citation>
    <scope>NUCLEOTIDE SEQUENCE [LARGE SCALE GENOMIC DNA]</scope>
    <source>
        <strain evidence="5">ATCC BAA-2266 / KCTC 15142 / 195</strain>
    </source>
</reference>
<dbReference type="Proteomes" id="UP000008289">
    <property type="component" value="Chromosome"/>
</dbReference>
<feature type="domain" description="SMODS and SLOG-associating 2TM effector" evidence="2">
    <location>
        <begin position="141"/>
        <end position="263"/>
    </location>
</feature>